<feature type="compositionally biased region" description="Polar residues" evidence="1">
    <location>
        <begin position="171"/>
        <end position="188"/>
    </location>
</feature>
<dbReference type="AlphaFoldDB" id="A0AAU9JQC3"/>
<dbReference type="InterPro" id="IPR038122">
    <property type="entry name" value="PFU_sf"/>
</dbReference>
<name>A0AAU9JQC3_9CILI</name>
<feature type="compositionally biased region" description="Polar residues" evidence="1">
    <location>
        <begin position="109"/>
        <end position="124"/>
    </location>
</feature>
<protein>
    <submittedName>
        <fullName evidence="2">Uncharacterized protein</fullName>
    </submittedName>
</protein>
<evidence type="ECO:0000256" key="1">
    <source>
        <dbReference type="SAM" id="MobiDB-lite"/>
    </source>
</evidence>
<keyword evidence="3" id="KW-1185">Reference proteome</keyword>
<feature type="compositionally biased region" description="Basic and acidic residues" evidence="1">
    <location>
        <begin position="135"/>
        <end position="144"/>
    </location>
</feature>
<feature type="region of interest" description="Disordered" evidence="1">
    <location>
        <begin position="1"/>
        <end position="26"/>
    </location>
</feature>
<feature type="compositionally biased region" description="Basic and acidic residues" evidence="1">
    <location>
        <begin position="16"/>
        <end position="26"/>
    </location>
</feature>
<proteinExistence type="predicted"/>
<accession>A0AAU9JQC3</accession>
<evidence type="ECO:0000313" key="2">
    <source>
        <dbReference type="EMBL" id="CAG9328185.1"/>
    </source>
</evidence>
<dbReference type="Proteomes" id="UP001162131">
    <property type="component" value="Unassembled WGS sequence"/>
</dbReference>
<evidence type="ECO:0000313" key="3">
    <source>
        <dbReference type="Proteomes" id="UP001162131"/>
    </source>
</evidence>
<dbReference type="EMBL" id="CAJZBQ010000045">
    <property type="protein sequence ID" value="CAG9328185.1"/>
    <property type="molecule type" value="Genomic_DNA"/>
</dbReference>
<dbReference type="PANTHER" id="PTHR35381">
    <property type="entry name" value="EF-HAND DOMAIN-CONTAINING PROTEIN"/>
    <property type="match status" value="1"/>
</dbReference>
<feature type="region of interest" description="Disordered" evidence="1">
    <location>
        <begin position="162"/>
        <end position="191"/>
    </location>
</feature>
<comment type="caution">
    <text evidence="2">The sequence shown here is derived from an EMBL/GenBank/DDBJ whole genome shotgun (WGS) entry which is preliminary data.</text>
</comment>
<dbReference type="Gene3D" id="3.10.20.870">
    <property type="entry name" value="PFU (PLAA family ubiquitin binding), C-terminal domain"/>
    <property type="match status" value="1"/>
</dbReference>
<feature type="region of interest" description="Disordered" evidence="1">
    <location>
        <begin position="94"/>
        <end position="148"/>
    </location>
</feature>
<reference evidence="2" key="1">
    <citation type="submission" date="2021-09" db="EMBL/GenBank/DDBJ databases">
        <authorList>
            <consortium name="AG Swart"/>
            <person name="Singh M."/>
            <person name="Singh A."/>
            <person name="Seah K."/>
            <person name="Emmerich C."/>
        </authorList>
    </citation>
    <scope>NUCLEOTIDE SEQUENCE</scope>
    <source>
        <strain evidence="2">ATCC30299</strain>
    </source>
</reference>
<sequence>MEEPENLLVEGNSCDMENHEAETNNQEEIKSQELLVMTVEIGDGRQDIIVIYENDDPTQLASDFAKKHSLDPSLQQSLAGLIRQNKELVEKNAAAGNQDPGKISDFFGSYSSTQNPKETAATQNPKPKKTPKPVSSKDDFKFDSHTGSQKTVTGSIYEKFTKQAKTARPKTASSVTSSQLPTSGNNPGKRNYGEWLYLKGLKQKETAKQKIESKKQAIEEKSAKELTFMPSINKTGSVASPRNNNEKLENYLLDKAKQYQEHLEQIKADVENEQMKECSFVPSISERKLKPRDYSKSIHEELFDQASRRKEKKLEQEMNSIRQFPFKPEVSSPRQKTVETKEEFVERLATSKLKFDEEMEEARKSLVVTHDESTGQKLFTPQTYSKVNRSADTPIWEHLYSLKDVKAKNINKEIKAQNEKLVEASSSTQKQSKNSKKYFDKFRMKQYERIFKLLDSDEDGNISAGMISLDGLDDKACEVMTPLFEKIEEDKITLDFASFVESMDELLKTLSVDEKAYILKREAKPEQEETKKPLISEMSIKLSEKSRGSLPDDIYERMVMTQELKRLKMVKEREERAIAEVKQCTFRPALRTR</sequence>
<gene>
    <name evidence="2" type="ORF">BSTOLATCC_MIC45640</name>
</gene>
<organism evidence="2 3">
    <name type="scientific">Blepharisma stoltei</name>
    <dbReference type="NCBI Taxonomy" id="1481888"/>
    <lineage>
        <taxon>Eukaryota</taxon>
        <taxon>Sar</taxon>
        <taxon>Alveolata</taxon>
        <taxon>Ciliophora</taxon>
        <taxon>Postciliodesmatophora</taxon>
        <taxon>Heterotrichea</taxon>
        <taxon>Heterotrichida</taxon>
        <taxon>Blepharismidae</taxon>
        <taxon>Blepharisma</taxon>
    </lineage>
</organism>
<dbReference type="PANTHER" id="PTHR35381:SF1">
    <property type="entry name" value="EF-HAND DOMAIN-CONTAINING PROTEIN"/>
    <property type="match status" value="1"/>
</dbReference>